<proteinExistence type="predicted"/>
<dbReference type="AlphaFoldDB" id="A0A0A9ARK5"/>
<name>A0A0A9ARK5_ARUDO</name>
<reference evidence="1" key="2">
    <citation type="journal article" date="2015" name="Data Brief">
        <title>Shoot transcriptome of the giant reed, Arundo donax.</title>
        <authorList>
            <person name="Barrero R.A."/>
            <person name="Guerrero F.D."/>
            <person name="Moolhuijzen P."/>
            <person name="Goolsby J.A."/>
            <person name="Tidwell J."/>
            <person name="Bellgard S.E."/>
            <person name="Bellgard M.I."/>
        </authorList>
    </citation>
    <scope>NUCLEOTIDE SEQUENCE</scope>
    <source>
        <tissue evidence="1">Shoot tissue taken approximately 20 cm above the soil surface</tissue>
    </source>
</reference>
<sequence length="57" mass="6515">MCPSSPCGGRRRAPRISPPLPIAGIRYLRYLCTELKAREDRVTRTKRAKVRRGRTCS</sequence>
<accession>A0A0A9ARK5</accession>
<organism evidence="1">
    <name type="scientific">Arundo donax</name>
    <name type="common">Giant reed</name>
    <name type="synonym">Donax arundinaceus</name>
    <dbReference type="NCBI Taxonomy" id="35708"/>
    <lineage>
        <taxon>Eukaryota</taxon>
        <taxon>Viridiplantae</taxon>
        <taxon>Streptophyta</taxon>
        <taxon>Embryophyta</taxon>
        <taxon>Tracheophyta</taxon>
        <taxon>Spermatophyta</taxon>
        <taxon>Magnoliopsida</taxon>
        <taxon>Liliopsida</taxon>
        <taxon>Poales</taxon>
        <taxon>Poaceae</taxon>
        <taxon>PACMAD clade</taxon>
        <taxon>Arundinoideae</taxon>
        <taxon>Arundineae</taxon>
        <taxon>Arundo</taxon>
    </lineage>
</organism>
<reference evidence="1" key="1">
    <citation type="submission" date="2014-09" db="EMBL/GenBank/DDBJ databases">
        <authorList>
            <person name="Magalhaes I.L.F."/>
            <person name="Oliveira U."/>
            <person name="Santos F.R."/>
            <person name="Vidigal T.H.D.A."/>
            <person name="Brescovit A.D."/>
            <person name="Santos A.J."/>
        </authorList>
    </citation>
    <scope>NUCLEOTIDE SEQUENCE</scope>
    <source>
        <tissue evidence="1">Shoot tissue taken approximately 20 cm above the soil surface</tissue>
    </source>
</reference>
<evidence type="ECO:0000313" key="1">
    <source>
        <dbReference type="EMBL" id="JAD53761.1"/>
    </source>
</evidence>
<protein>
    <submittedName>
        <fullName evidence="1">Uncharacterized protein</fullName>
    </submittedName>
</protein>
<dbReference type="EMBL" id="GBRH01244134">
    <property type="protein sequence ID" value="JAD53761.1"/>
    <property type="molecule type" value="Transcribed_RNA"/>
</dbReference>